<proteinExistence type="predicted"/>
<sequence>MKGKRFRIKGNSDYFREKYGTPNPIIEIEAEDVALWPGGWKVSNATVCKIYGKRNGLELLPINGKVYYGYIECAPPTPDSSSISLGELVHKGELEPYEGPLTLPSSRNITFENSDPVLNEGIEVRTMIMSRLEGQVCGFCGKPGDDERPLKVWFSPYNDTRWFYHDPCLWDEMERDELEEQEKDS</sequence>
<name>X1UPS7_9ZZZZ</name>
<comment type="caution">
    <text evidence="1">The sequence shown here is derived from an EMBL/GenBank/DDBJ whole genome shotgun (WGS) entry which is preliminary data.</text>
</comment>
<protein>
    <submittedName>
        <fullName evidence="1">Uncharacterized protein</fullName>
    </submittedName>
</protein>
<organism evidence="1">
    <name type="scientific">marine sediment metagenome</name>
    <dbReference type="NCBI Taxonomy" id="412755"/>
    <lineage>
        <taxon>unclassified sequences</taxon>
        <taxon>metagenomes</taxon>
        <taxon>ecological metagenomes</taxon>
    </lineage>
</organism>
<dbReference type="EMBL" id="BARW01018767">
    <property type="protein sequence ID" value="GAJ01911.1"/>
    <property type="molecule type" value="Genomic_DNA"/>
</dbReference>
<gene>
    <name evidence="1" type="ORF">S12H4_32062</name>
</gene>
<evidence type="ECO:0000313" key="1">
    <source>
        <dbReference type="EMBL" id="GAJ01911.1"/>
    </source>
</evidence>
<dbReference type="AlphaFoldDB" id="X1UPS7"/>
<accession>X1UPS7</accession>
<reference evidence="1" key="1">
    <citation type="journal article" date="2014" name="Front. Microbiol.">
        <title>High frequency of phylogenetically diverse reductive dehalogenase-homologous genes in deep subseafloor sedimentary metagenomes.</title>
        <authorList>
            <person name="Kawai M."/>
            <person name="Futagami T."/>
            <person name="Toyoda A."/>
            <person name="Takaki Y."/>
            <person name="Nishi S."/>
            <person name="Hori S."/>
            <person name="Arai W."/>
            <person name="Tsubouchi T."/>
            <person name="Morono Y."/>
            <person name="Uchiyama I."/>
            <person name="Ito T."/>
            <person name="Fujiyama A."/>
            <person name="Inagaki F."/>
            <person name="Takami H."/>
        </authorList>
    </citation>
    <scope>NUCLEOTIDE SEQUENCE</scope>
    <source>
        <strain evidence="1">Expedition CK06-06</strain>
    </source>
</reference>